<dbReference type="Proteomes" id="UP000696280">
    <property type="component" value="Unassembled WGS sequence"/>
</dbReference>
<gene>
    <name evidence="2" type="ORF">HYFRA_00009219</name>
</gene>
<evidence type="ECO:0000313" key="3">
    <source>
        <dbReference type="Proteomes" id="UP000696280"/>
    </source>
</evidence>
<feature type="compositionally biased region" description="Basic and acidic residues" evidence="1">
    <location>
        <begin position="92"/>
        <end position="120"/>
    </location>
</feature>
<evidence type="ECO:0000313" key="2">
    <source>
        <dbReference type="EMBL" id="CAG8954115.1"/>
    </source>
</evidence>
<sequence length="120" mass="13107">MHAVSSRHVSKGKLLILSKHRHILELFGPGLLIALPSKCKPNTTVSQIKTPPPSNSTQVKPSTPPSKPRNPEPQPYTLKTPSRPRPPLTRCHARDSLGTRKRNVGRDAEGSCHVCRADGV</sequence>
<comment type="caution">
    <text evidence="2">The sequence shown here is derived from an EMBL/GenBank/DDBJ whole genome shotgun (WGS) entry which is preliminary data.</text>
</comment>
<name>A0A9N9KTT2_9HELO</name>
<feature type="region of interest" description="Disordered" evidence="1">
    <location>
        <begin position="41"/>
        <end position="120"/>
    </location>
</feature>
<feature type="compositionally biased region" description="Pro residues" evidence="1">
    <location>
        <begin position="62"/>
        <end position="74"/>
    </location>
</feature>
<protein>
    <submittedName>
        <fullName evidence="2">Uncharacterized protein</fullName>
    </submittedName>
</protein>
<evidence type="ECO:0000256" key="1">
    <source>
        <dbReference type="SAM" id="MobiDB-lite"/>
    </source>
</evidence>
<feature type="compositionally biased region" description="Polar residues" evidence="1">
    <location>
        <begin position="41"/>
        <end position="61"/>
    </location>
</feature>
<dbReference type="EMBL" id="CAJVRL010000055">
    <property type="protein sequence ID" value="CAG8954115.1"/>
    <property type="molecule type" value="Genomic_DNA"/>
</dbReference>
<organism evidence="2 3">
    <name type="scientific">Hymenoscyphus fraxineus</name>
    <dbReference type="NCBI Taxonomy" id="746836"/>
    <lineage>
        <taxon>Eukaryota</taxon>
        <taxon>Fungi</taxon>
        <taxon>Dikarya</taxon>
        <taxon>Ascomycota</taxon>
        <taxon>Pezizomycotina</taxon>
        <taxon>Leotiomycetes</taxon>
        <taxon>Helotiales</taxon>
        <taxon>Helotiaceae</taxon>
        <taxon>Hymenoscyphus</taxon>
    </lineage>
</organism>
<proteinExistence type="predicted"/>
<dbReference type="AlphaFoldDB" id="A0A9N9KTT2"/>
<keyword evidence="3" id="KW-1185">Reference proteome</keyword>
<accession>A0A9N9KTT2</accession>
<reference evidence="2" key="1">
    <citation type="submission" date="2021-07" db="EMBL/GenBank/DDBJ databases">
        <authorList>
            <person name="Durling M."/>
        </authorList>
    </citation>
    <scope>NUCLEOTIDE SEQUENCE</scope>
</reference>